<reference evidence="1" key="1">
    <citation type="submission" date="2014-11" db="EMBL/GenBank/DDBJ databases">
        <authorList>
            <person name="Amaro Gonzalez C."/>
        </authorList>
    </citation>
    <scope>NUCLEOTIDE SEQUENCE</scope>
</reference>
<dbReference type="AlphaFoldDB" id="A0A0E9W9W0"/>
<accession>A0A0E9W9W0</accession>
<name>A0A0E9W9W0_ANGAN</name>
<protein>
    <submittedName>
        <fullName evidence="1">Uncharacterized protein</fullName>
    </submittedName>
</protein>
<evidence type="ECO:0000313" key="1">
    <source>
        <dbReference type="EMBL" id="JAH86340.1"/>
    </source>
</evidence>
<proteinExistence type="predicted"/>
<reference evidence="1" key="2">
    <citation type="journal article" date="2015" name="Fish Shellfish Immunol.">
        <title>Early steps in the European eel (Anguilla anguilla)-Vibrio vulnificus interaction in the gills: Role of the RtxA13 toxin.</title>
        <authorList>
            <person name="Callol A."/>
            <person name="Pajuelo D."/>
            <person name="Ebbesson L."/>
            <person name="Teles M."/>
            <person name="MacKenzie S."/>
            <person name="Amaro C."/>
        </authorList>
    </citation>
    <scope>NUCLEOTIDE SEQUENCE</scope>
</reference>
<organism evidence="1">
    <name type="scientific">Anguilla anguilla</name>
    <name type="common">European freshwater eel</name>
    <name type="synonym">Muraena anguilla</name>
    <dbReference type="NCBI Taxonomy" id="7936"/>
    <lineage>
        <taxon>Eukaryota</taxon>
        <taxon>Metazoa</taxon>
        <taxon>Chordata</taxon>
        <taxon>Craniata</taxon>
        <taxon>Vertebrata</taxon>
        <taxon>Euteleostomi</taxon>
        <taxon>Actinopterygii</taxon>
        <taxon>Neopterygii</taxon>
        <taxon>Teleostei</taxon>
        <taxon>Anguilliformes</taxon>
        <taxon>Anguillidae</taxon>
        <taxon>Anguilla</taxon>
    </lineage>
</organism>
<dbReference type="EMBL" id="GBXM01022237">
    <property type="protein sequence ID" value="JAH86340.1"/>
    <property type="molecule type" value="Transcribed_RNA"/>
</dbReference>
<sequence>MTRLKKYICQFRQVLTFAGPALVFPLACPDPHPTTCVCCVCMHSNSFLLFIFALCYNFIFTTLTA</sequence>